<comment type="caution">
    <text evidence="1">The sequence shown here is derived from an EMBL/GenBank/DDBJ whole genome shotgun (WGS) entry which is preliminary data.</text>
</comment>
<feature type="non-terminal residue" evidence="1">
    <location>
        <position position="1"/>
    </location>
</feature>
<gene>
    <name evidence="1" type="ORF">GMARGA_LOCUS14135</name>
</gene>
<dbReference type="Proteomes" id="UP000789901">
    <property type="component" value="Unassembled WGS sequence"/>
</dbReference>
<evidence type="ECO:0000313" key="1">
    <source>
        <dbReference type="EMBL" id="CAG8728112.1"/>
    </source>
</evidence>
<accession>A0ABN7V6B6</accession>
<evidence type="ECO:0000313" key="2">
    <source>
        <dbReference type="Proteomes" id="UP000789901"/>
    </source>
</evidence>
<keyword evidence="2" id="KW-1185">Reference proteome</keyword>
<reference evidence="1 2" key="1">
    <citation type="submission" date="2021-06" db="EMBL/GenBank/DDBJ databases">
        <authorList>
            <person name="Kallberg Y."/>
            <person name="Tangrot J."/>
            <person name="Rosling A."/>
        </authorList>
    </citation>
    <scope>NUCLEOTIDE SEQUENCE [LARGE SCALE GENOMIC DNA]</scope>
    <source>
        <strain evidence="1 2">120-4 pot B 10/14</strain>
    </source>
</reference>
<dbReference type="EMBL" id="CAJVQB010009235">
    <property type="protein sequence ID" value="CAG8728112.1"/>
    <property type="molecule type" value="Genomic_DNA"/>
</dbReference>
<protein>
    <submittedName>
        <fullName evidence="1">15110_t:CDS:1</fullName>
    </submittedName>
</protein>
<organism evidence="1 2">
    <name type="scientific">Gigaspora margarita</name>
    <dbReference type="NCBI Taxonomy" id="4874"/>
    <lineage>
        <taxon>Eukaryota</taxon>
        <taxon>Fungi</taxon>
        <taxon>Fungi incertae sedis</taxon>
        <taxon>Mucoromycota</taxon>
        <taxon>Glomeromycotina</taxon>
        <taxon>Glomeromycetes</taxon>
        <taxon>Diversisporales</taxon>
        <taxon>Gigasporaceae</taxon>
        <taxon>Gigaspora</taxon>
    </lineage>
</organism>
<sequence length="43" mass="4951">RMLINNLALSSKSLSPSFLPNQNEIAKTANYYIDMENREKSTF</sequence>
<proteinExistence type="predicted"/>
<name>A0ABN7V6B6_GIGMA</name>